<dbReference type="RefSeq" id="WP_191711855.1">
    <property type="nucleotide sequence ID" value="NZ_JACSPX010000001.1"/>
</dbReference>
<evidence type="ECO:0000313" key="4">
    <source>
        <dbReference type="Proteomes" id="UP000611521"/>
    </source>
</evidence>
<dbReference type="EMBL" id="JACSPX010000001">
    <property type="protein sequence ID" value="MBD8010994.1"/>
    <property type="molecule type" value="Genomic_DNA"/>
</dbReference>
<keyword evidence="1" id="KW-0175">Coiled coil</keyword>
<keyword evidence="4" id="KW-1185">Reference proteome</keyword>
<gene>
    <name evidence="3" type="ORF">H9633_01610</name>
</gene>
<name>A0ABR8W1U6_9MICO</name>
<reference evidence="3 4" key="1">
    <citation type="submission" date="2020-08" db="EMBL/GenBank/DDBJ databases">
        <title>A Genomic Blueprint of the Chicken Gut Microbiome.</title>
        <authorList>
            <person name="Gilroy R."/>
            <person name="Ravi A."/>
            <person name="Getino M."/>
            <person name="Pursley I."/>
            <person name="Horton D.L."/>
            <person name="Alikhan N.-F."/>
            <person name="Baker D."/>
            <person name="Gharbi K."/>
            <person name="Hall N."/>
            <person name="Watson M."/>
            <person name="Adriaenssens E.M."/>
            <person name="Foster-Nyarko E."/>
            <person name="Jarju S."/>
            <person name="Secka A."/>
            <person name="Antonio M."/>
            <person name="Oren A."/>
            <person name="Chaudhuri R."/>
            <person name="La Ragione R.M."/>
            <person name="Hildebrand F."/>
            <person name="Pallen M.J."/>
        </authorList>
    </citation>
    <scope>NUCLEOTIDE SEQUENCE [LARGE SCALE GENOMIC DNA]</scope>
    <source>
        <strain evidence="3 4">Re1</strain>
    </source>
</reference>
<evidence type="ECO:0000256" key="2">
    <source>
        <dbReference type="SAM" id="Phobius"/>
    </source>
</evidence>
<keyword evidence="2" id="KW-1133">Transmembrane helix</keyword>
<sequence>MTIAITGVILAIVMLAAVLAMLLTRRLREKYAALWIVIAVAMLILGLFPQLLLGLTALVGVVLPANLLFAMAILLLLGVSLHLSWEQSQAEDEIRRAAEELAILRADHDDLLERIDRLEHPRASDRQSIDRRDELDG</sequence>
<dbReference type="Pfam" id="PF10066">
    <property type="entry name" value="DUF2304"/>
    <property type="match status" value="1"/>
</dbReference>
<feature type="transmembrane region" description="Helical" evidence="2">
    <location>
        <begin position="6"/>
        <end position="24"/>
    </location>
</feature>
<keyword evidence="2" id="KW-0472">Membrane</keyword>
<feature type="transmembrane region" description="Helical" evidence="2">
    <location>
        <begin position="57"/>
        <end position="79"/>
    </location>
</feature>
<evidence type="ECO:0000313" key="3">
    <source>
        <dbReference type="EMBL" id="MBD8010994.1"/>
    </source>
</evidence>
<dbReference type="Proteomes" id="UP000611521">
    <property type="component" value="Unassembled WGS sequence"/>
</dbReference>
<comment type="caution">
    <text evidence="3">The sequence shown here is derived from an EMBL/GenBank/DDBJ whole genome shotgun (WGS) entry which is preliminary data.</text>
</comment>
<dbReference type="InterPro" id="IPR019277">
    <property type="entry name" value="DUF2304"/>
</dbReference>
<proteinExistence type="predicted"/>
<keyword evidence="2" id="KW-0812">Transmembrane</keyword>
<feature type="coiled-coil region" evidence="1">
    <location>
        <begin position="87"/>
        <end position="114"/>
    </location>
</feature>
<evidence type="ECO:0000256" key="1">
    <source>
        <dbReference type="SAM" id="Coils"/>
    </source>
</evidence>
<feature type="transmembrane region" description="Helical" evidence="2">
    <location>
        <begin position="31"/>
        <end position="51"/>
    </location>
</feature>
<accession>A0ABR8W1U6</accession>
<protein>
    <submittedName>
        <fullName evidence="3">DUF2304 domain-containing protein</fullName>
    </submittedName>
</protein>
<organism evidence="3 4">
    <name type="scientific">Microbacterium commune</name>
    <dbReference type="NCBI Taxonomy" id="2762219"/>
    <lineage>
        <taxon>Bacteria</taxon>
        <taxon>Bacillati</taxon>
        <taxon>Actinomycetota</taxon>
        <taxon>Actinomycetes</taxon>
        <taxon>Micrococcales</taxon>
        <taxon>Microbacteriaceae</taxon>
        <taxon>Microbacterium</taxon>
    </lineage>
</organism>